<comment type="subcellular location">
    <subcellularLocation>
        <location evidence="1 6">Cytoplasm</location>
        <location evidence="1 6">Cytosol</location>
    </subcellularLocation>
</comment>
<evidence type="ECO:0000256" key="5">
    <source>
        <dbReference type="ARBA" id="ARBA00023186"/>
    </source>
</evidence>
<evidence type="ECO:0000256" key="4">
    <source>
        <dbReference type="ARBA" id="ARBA00022795"/>
    </source>
</evidence>
<dbReference type="SUPFAM" id="SSF101116">
    <property type="entry name" value="Flagellar export chaperone FliS"/>
    <property type="match status" value="1"/>
</dbReference>
<sequence>MLGYAKSSNLAAYQSAAAHGGVAASDPHRLIVMLMDGALERIATARGCMQRNETSEKARLINRAVSIIGELRNSLDMRNGGQIAANLAELYDYMCRRLLLATSENKAEMLDEVSKLLHEIRGAWLAIAPEVRGK</sequence>
<accession>A0ABV8SQ88</accession>
<keyword evidence="5" id="KW-0143">Chaperone</keyword>
<dbReference type="InterPro" id="IPR036584">
    <property type="entry name" value="FliS_sf"/>
</dbReference>
<name>A0ABV8SQ88_9GAMM</name>
<organism evidence="7 8">
    <name type="scientific">Steroidobacter flavus</name>
    <dbReference type="NCBI Taxonomy" id="1842136"/>
    <lineage>
        <taxon>Bacteria</taxon>
        <taxon>Pseudomonadati</taxon>
        <taxon>Pseudomonadota</taxon>
        <taxon>Gammaproteobacteria</taxon>
        <taxon>Steroidobacterales</taxon>
        <taxon>Steroidobacteraceae</taxon>
        <taxon>Steroidobacter</taxon>
    </lineage>
</organism>
<dbReference type="PANTHER" id="PTHR34773:SF1">
    <property type="entry name" value="FLAGELLAR SECRETION CHAPERONE FLIS"/>
    <property type="match status" value="1"/>
</dbReference>
<proteinExistence type="inferred from homology"/>
<dbReference type="RefSeq" id="WP_380595647.1">
    <property type="nucleotide sequence ID" value="NZ_JBHSDU010000003.1"/>
</dbReference>
<evidence type="ECO:0000256" key="2">
    <source>
        <dbReference type="ARBA" id="ARBA00008787"/>
    </source>
</evidence>
<protein>
    <recommendedName>
        <fullName evidence="6">Flagellar secretion chaperone FliS</fullName>
    </recommendedName>
</protein>
<keyword evidence="7" id="KW-0969">Cilium</keyword>
<keyword evidence="4 6" id="KW-1005">Bacterial flagellum biogenesis</keyword>
<evidence type="ECO:0000256" key="6">
    <source>
        <dbReference type="PIRNR" id="PIRNR039090"/>
    </source>
</evidence>
<reference evidence="8" key="1">
    <citation type="journal article" date="2019" name="Int. J. Syst. Evol. Microbiol.">
        <title>The Global Catalogue of Microorganisms (GCM) 10K type strain sequencing project: providing services to taxonomists for standard genome sequencing and annotation.</title>
        <authorList>
            <consortium name="The Broad Institute Genomics Platform"/>
            <consortium name="The Broad Institute Genome Sequencing Center for Infectious Disease"/>
            <person name="Wu L."/>
            <person name="Ma J."/>
        </authorList>
    </citation>
    <scope>NUCLEOTIDE SEQUENCE [LARGE SCALE GENOMIC DNA]</scope>
    <source>
        <strain evidence="8">CGMCC 1.10759</strain>
    </source>
</reference>
<dbReference type="Gene3D" id="1.20.120.340">
    <property type="entry name" value="Flagellar protein FliS"/>
    <property type="match status" value="1"/>
</dbReference>
<dbReference type="InterPro" id="IPR003713">
    <property type="entry name" value="FliS"/>
</dbReference>
<dbReference type="NCBIfam" id="TIGR00208">
    <property type="entry name" value="fliS"/>
    <property type="match status" value="1"/>
</dbReference>
<dbReference type="Proteomes" id="UP001595904">
    <property type="component" value="Unassembled WGS sequence"/>
</dbReference>
<evidence type="ECO:0000256" key="3">
    <source>
        <dbReference type="ARBA" id="ARBA00022490"/>
    </source>
</evidence>
<evidence type="ECO:0000256" key="1">
    <source>
        <dbReference type="ARBA" id="ARBA00004514"/>
    </source>
</evidence>
<evidence type="ECO:0000313" key="7">
    <source>
        <dbReference type="EMBL" id="MFC4308549.1"/>
    </source>
</evidence>
<dbReference type="PIRSF" id="PIRSF039090">
    <property type="entry name" value="Flis"/>
    <property type="match status" value="1"/>
</dbReference>
<comment type="caution">
    <text evidence="7">The sequence shown here is derived from an EMBL/GenBank/DDBJ whole genome shotgun (WGS) entry which is preliminary data.</text>
</comment>
<comment type="similarity">
    <text evidence="2 6">Belongs to the FliS family.</text>
</comment>
<gene>
    <name evidence="7" type="primary">fliS</name>
    <name evidence="7" type="ORF">ACFPN2_05590</name>
</gene>
<keyword evidence="7" id="KW-0282">Flagellum</keyword>
<keyword evidence="7" id="KW-0966">Cell projection</keyword>
<dbReference type="CDD" id="cd16098">
    <property type="entry name" value="FliS"/>
    <property type="match status" value="1"/>
</dbReference>
<dbReference type="Pfam" id="PF02561">
    <property type="entry name" value="FliS"/>
    <property type="match status" value="1"/>
</dbReference>
<dbReference type="PANTHER" id="PTHR34773">
    <property type="entry name" value="FLAGELLAR SECRETION CHAPERONE FLIS"/>
    <property type="match status" value="1"/>
</dbReference>
<evidence type="ECO:0000313" key="8">
    <source>
        <dbReference type="Proteomes" id="UP001595904"/>
    </source>
</evidence>
<keyword evidence="3 6" id="KW-0963">Cytoplasm</keyword>
<keyword evidence="8" id="KW-1185">Reference proteome</keyword>
<dbReference type="EMBL" id="JBHSDU010000003">
    <property type="protein sequence ID" value="MFC4308549.1"/>
    <property type="molecule type" value="Genomic_DNA"/>
</dbReference>